<protein>
    <recommendedName>
        <fullName evidence="5">glutathione transferase</fullName>
        <ecNumber evidence="5">2.5.1.18</ecNumber>
    </recommendedName>
    <alternativeName>
        <fullName evidence="7">GST class-pi</fullName>
    </alternativeName>
</protein>
<dbReference type="OrthoDB" id="414243at2759"/>
<dbReference type="SUPFAM" id="SSF47616">
    <property type="entry name" value="GST C-terminal domain-like"/>
    <property type="match status" value="1"/>
</dbReference>
<evidence type="ECO:0000256" key="7">
    <source>
        <dbReference type="ARBA" id="ARBA00032759"/>
    </source>
</evidence>
<evidence type="ECO:0000313" key="11">
    <source>
        <dbReference type="EMBL" id="ORX98630.1"/>
    </source>
</evidence>
<evidence type="ECO:0000256" key="8">
    <source>
        <dbReference type="ARBA" id="ARBA00047960"/>
    </source>
</evidence>
<dbReference type="CDD" id="cd03192">
    <property type="entry name" value="GST_C_Sigma_like"/>
    <property type="match status" value="1"/>
</dbReference>
<evidence type="ECO:0000313" key="12">
    <source>
        <dbReference type="Proteomes" id="UP000193498"/>
    </source>
</evidence>
<dbReference type="STRING" id="1314790.A0A1Y1YKT2"/>
<dbReference type="EC" id="2.5.1.18" evidence="5"/>
<reference evidence="11 12" key="1">
    <citation type="submission" date="2016-07" db="EMBL/GenBank/DDBJ databases">
        <title>Pervasive Adenine N6-methylation of Active Genes in Fungi.</title>
        <authorList>
            <consortium name="DOE Joint Genome Institute"/>
            <person name="Mondo S.J."/>
            <person name="Dannebaum R.O."/>
            <person name="Kuo R.C."/>
            <person name="Labutti K."/>
            <person name="Haridas S."/>
            <person name="Kuo A."/>
            <person name="Salamov A."/>
            <person name="Ahrendt S.R."/>
            <person name="Lipzen A."/>
            <person name="Sullivan W."/>
            <person name="Andreopoulos W.B."/>
            <person name="Clum A."/>
            <person name="Lindquist E."/>
            <person name="Daum C."/>
            <person name="Ramamoorthy G.K."/>
            <person name="Gryganskyi A."/>
            <person name="Culley D."/>
            <person name="Magnuson J.K."/>
            <person name="James T.Y."/>
            <person name="O'Malley M.A."/>
            <person name="Stajich J.E."/>
            <person name="Spatafora J.W."/>
            <person name="Visel A."/>
            <person name="Grigoriev I.V."/>
        </authorList>
    </citation>
    <scope>NUCLEOTIDE SEQUENCE [LARGE SCALE GENOMIC DNA]</scope>
    <source>
        <strain evidence="11 12">CBS 931.73</strain>
    </source>
</reference>
<dbReference type="GO" id="GO:0004364">
    <property type="term" value="F:glutathione transferase activity"/>
    <property type="evidence" value="ECO:0007669"/>
    <property type="project" value="UniProtKB-EC"/>
</dbReference>
<evidence type="ECO:0000256" key="2">
    <source>
        <dbReference type="ARBA" id="ARBA00005861"/>
    </source>
</evidence>
<accession>A0A1Y1YKT2</accession>
<evidence type="ECO:0000256" key="5">
    <source>
        <dbReference type="ARBA" id="ARBA00012452"/>
    </source>
</evidence>
<comment type="similarity">
    <text evidence="2">Belongs to the GST superfamily. Mu family.</text>
</comment>
<evidence type="ECO:0000256" key="6">
    <source>
        <dbReference type="ARBA" id="ARBA00022679"/>
    </source>
</evidence>
<dbReference type="InterPro" id="IPR040079">
    <property type="entry name" value="Glutathione_S-Trfase"/>
</dbReference>
<feature type="domain" description="GST C-terminal" evidence="10">
    <location>
        <begin position="81"/>
        <end position="204"/>
    </location>
</feature>
<evidence type="ECO:0000256" key="4">
    <source>
        <dbReference type="ARBA" id="ARBA00011738"/>
    </source>
</evidence>
<comment type="function">
    <text evidence="1">Conjugation of reduced glutathione to a wide number of exogenous and endogenous hydrophobic electrophiles.</text>
</comment>
<feature type="domain" description="GST N-terminal" evidence="9">
    <location>
        <begin position="3"/>
        <end position="79"/>
    </location>
</feature>
<dbReference type="SFLD" id="SFLDS00019">
    <property type="entry name" value="Glutathione_Transferase_(cytos"/>
    <property type="match status" value="1"/>
</dbReference>
<dbReference type="PANTHER" id="PTHR11571:SF222">
    <property type="entry name" value="GLUTATHIONE TRANSFERASE"/>
    <property type="match status" value="1"/>
</dbReference>
<gene>
    <name evidence="11" type="ORF">K493DRAFT_336068</name>
</gene>
<dbReference type="EMBL" id="MCFE01000110">
    <property type="protein sequence ID" value="ORX98630.1"/>
    <property type="molecule type" value="Genomic_DNA"/>
</dbReference>
<dbReference type="GO" id="GO:0006749">
    <property type="term" value="P:glutathione metabolic process"/>
    <property type="evidence" value="ECO:0007669"/>
    <property type="project" value="TreeGrafter"/>
</dbReference>
<dbReference type="InterPro" id="IPR004046">
    <property type="entry name" value="GST_C"/>
</dbReference>
<dbReference type="Proteomes" id="UP000193498">
    <property type="component" value="Unassembled WGS sequence"/>
</dbReference>
<dbReference type="CDD" id="cd03039">
    <property type="entry name" value="GST_N_Sigma_like"/>
    <property type="match status" value="1"/>
</dbReference>
<dbReference type="PROSITE" id="PS50405">
    <property type="entry name" value="GST_CTER"/>
    <property type="match status" value="1"/>
</dbReference>
<evidence type="ECO:0000256" key="1">
    <source>
        <dbReference type="ARBA" id="ARBA00003701"/>
    </source>
</evidence>
<evidence type="ECO:0000256" key="3">
    <source>
        <dbReference type="ARBA" id="ARBA00007297"/>
    </source>
</evidence>
<dbReference type="PROSITE" id="PS50404">
    <property type="entry name" value="GST_NTER"/>
    <property type="match status" value="1"/>
</dbReference>
<dbReference type="InterPro" id="IPR036249">
    <property type="entry name" value="Thioredoxin-like_sf"/>
</dbReference>
<dbReference type="SFLD" id="SFLDG01205">
    <property type="entry name" value="AMPS.1"/>
    <property type="match status" value="1"/>
</dbReference>
<evidence type="ECO:0000259" key="9">
    <source>
        <dbReference type="PROSITE" id="PS50404"/>
    </source>
</evidence>
<dbReference type="SUPFAM" id="SSF52833">
    <property type="entry name" value="Thioredoxin-like"/>
    <property type="match status" value="1"/>
</dbReference>
<comment type="caution">
    <text evidence="11">The sequence shown here is derived from an EMBL/GenBank/DDBJ whole genome shotgun (WGS) entry which is preliminary data.</text>
</comment>
<dbReference type="InterPro" id="IPR010987">
    <property type="entry name" value="Glutathione-S-Trfase_C-like"/>
</dbReference>
<comment type="catalytic activity">
    <reaction evidence="8">
        <text>RX + glutathione = an S-substituted glutathione + a halide anion + H(+)</text>
        <dbReference type="Rhea" id="RHEA:16437"/>
        <dbReference type="ChEBI" id="CHEBI:15378"/>
        <dbReference type="ChEBI" id="CHEBI:16042"/>
        <dbReference type="ChEBI" id="CHEBI:17792"/>
        <dbReference type="ChEBI" id="CHEBI:57925"/>
        <dbReference type="ChEBI" id="CHEBI:90779"/>
        <dbReference type="EC" id="2.5.1.18"/>
    </reaction>
</comment>
<organism evidence="11 12">
    <name type="scientific">Basidiobolus meristosporus CBS 931.73</name>
    <dbReference type="NCBI Taxonomy" id="1314790"/>
    <lineage>
        <taxon>Eukaryota</taxon>
        <taxon>Fungi</taxon>
        <taxon>Fungi incertae sedis</taxon>
        <taxon>Zoopagomycota</taxon>
        <taxon>Entomophthoromycotina</taxon>
        <taxon>Basidiobolomycetes</taxon>
        <taxon>Basidiobolales</taxon>
        <taxon>Basidiobolaceae</taxon>
        <taxon>Basidiobolus</taxon>
    </lineage>
</organism>
<dbReference type="Gene3D" id="1.20.1050.130">
    <property type="match status" value="1"/>
</dbReference>
<name>A0A1Y1YKT2_9FUNG</name>
<dbReference type="Pfam" id="PF02798">
    <property type="entry name" value="GST_N"/>
    <property type="match status" value="1"/>
</dbReference>
<dbReference type="PANTHER" id="PTHR11571">
    <property type="entry name" value="GLUTATHIONE S-TRANSFERASE"/>
    <property type="match status" value="1"/>
</dbReference>
<dbReference type="SFLD" id="SFLDG00363">
    <property type="entry name" value="AMPS_(cytGST):_Alpha-__Mu-__Pi"/>
    <property type="match status" value="1"/>
</dbReference>
<evidence type="ECO:0000259" key="10">
    <source>
        <dbReference type="PROSITE" id="PS50405"/>
    </source>
</evidence>
<comment type="similarity">
    <text evidence="3">Belongs to the GST superfamily. Pi family.</text>
</comment>
<dbReference type="InterPro" id="IPR036282">
    <property type="entry name" value="Glutathione-S-Trfase_C_sf"/>
</dbReference>
<dbReference type="AlphaFoldDB" id="A0A1Y1YKT2"/>
<dbReference type="InterPro" id="IPR004045">
    <property type="entry name" value="Glutathione_S-Trfase_N"/>
</dbReference>
<dbReference type="InterPro" id="IPR050213">
    <property type="entry name" value="GST_superfamily"/>
</dbReference>
<keyword evidence="12" id="KW-1185">Reference proteome</keyword>
<proteinExistence type="inferred from homology"/>
<dbReference type="FunFam" id="1.20.1050.10:FF:000020">
    <property type="entry name" value="Glutathione S-transferase P 1"/>
    <property type="match status" value="1"/>
</dbReference>
<comment type="subunit">
    <text evidence="4">Homodimer.</text>
</comment>
<dbReference type="Pfam" id="PF14497">
    <property type="entry name" value="GST_C_3"/>
    <property type="match status" value="1"/>
</dbReference>
<sequence length="218" mass="25339">MPAEYRILYFPIRGLAEELRLFLEEKNISYTDETFEDWATLKPTLAPLHQLPIVWNGDIKMSQSKAILRYMANKHGANGKNAREALQADIVAEATNDWRRKYTALCYNPEFDNLKTAYVEETVPFYLKAFEYYLEENGNTGYFAGSDFTYADVCVFDNIDNNLLVNASTLNKEQYPKLHKFYHDFKSRPRIAAYLESERRPKYINGHTARLGGYQNDA</sequence>
<dbReference type="InParanoid" id="A0A1Y1YKT2"/>
<keyword evidence="6 11" id="KW-0808">Transferase</keyword>